<dbReference type="EMBL" id="GL445001">
    <property type="protein sequence ID" value="EFN60298.1"/>
    <property type="molecule type" value="Genomic_DNA"/>
</dbReference>
<proteinExistence type="predicted"/>
<evidence type="ECO:0000313" key="3">
    <source>
        <dbReference type="EMBL" id="EFN60298.1"/>
    </source>
</evidence>
<evidence type="ECO:0000256" key="2">
    <source>
        <dbReference type="SAM" id="SignalP"/>
    </source>
</evidence>
<reference evidence="3 4" key="1">
    <citation type="journal article" date="2010" name="Science">
        <title>Genomic comparison of the ants Camponotus floridanus and Harpegnathos saltator.</title>
        <authorList>
            <person name="Bonasio R."/>
            <person name="Zhang G."/>
            <person name="Ye C."/>
            <person name="Mutti N.S."/>
            <person name="Fang X."/>
            <person name="Qin N."/>
            <person name="Donahue G."/>
            <person name="Yang P."/>
            <person name="Li Q."/>
            <person name="Li C."/>
            <person name="Zhang P."/>
            <person name="Huang Z."/>
            <person name="Berger S.L."/>
            <person name="Reinberg D."/>
            <person name="Wang J."/>
            <person name="Liebig J."/>
        </authorList>
    </citation>
    <scope>NUCLEOTIDE SEQUENCE [LARGE SCALE GENOMIC DNA]</scope>
    <source>
        <strain evidence="4">C129</strain>
    </source>
</reference>
<protein>
    <submittedName>
        <fullName evidence="3">Uncharacterized protein</fullName>
    </submittedName>
</protein>
<feature type="compositionally biased region" description="Basic and acidic residues" evidence="1">
    <location>
        <begin position="113"/>
        <end position="125"/>
    </location>
</feature>
<evidence type="ECO:0000313" key="4">
    <source>
        <dbReference type="Proteomes" id="UP000000311"/>
    </source>
</evidence>
<sequence length="134" mass="14307">MTHFRACVWIGSSALSWGLTQVSDQNGPFNTGLDGKERLEVGVIQGDTRELSNQEGQYLDNEGTLCSSLHLDPRRRILLVWENRGGKTGSGEGEGESSGGIGVKDLSGDAVNDGEKRTGVLREGEEGTGEEIGE</sequence>
<feature type="region of interest" description="Disordered" evidence="1">
    <location>
        <begin position="84"/>
        <end position="134"/>
    </location>
</feature>
<name>E2B1Z1_CAMFO</name>
<organism evidence="4">
    <name type="scientific">Camponotus floridanus</name>
    <name type="common">Florida carpenter ant</name>
    <dbReference type="NCBI Taxonomy" id="104421"/>
    <lineage>
        <taxon>Eukaryota</taxon>
        <taxon>Metazoa</taxon>
        <taxon>Ecdysozoa</taxon>
        <taxon>Arthropoda</taxon>
        <taxon>Hexapoda</taxon>
        <taxon>Insecta</taxon>
        <taxon>Pterygota</taxon>
        <taxon>Neoptera</taxon>
        <taxon>Endopterygota</taxon>
        <taxon>Hymenoptera</taxon>
        <taxon>Apocrita</taxon>
        <taxon>Aculeata</taxon>
        <taxon>Formicoidea</taxon>
        <taxon>Formicidae</taxon>
        <taxon>Formicinae</taxon>
        <taxon>Camponotus</taxon>
    </lineage>
</organism>
<feature type="compositionally biased region" description="Gly residues" evidence="1">
    <location>
        <begin position="86"/>
        <end position="102"/>
    </location>
</feature>
<accession>E2B1Z1</accession>
<evidence type="ECO:0000256" key="1">
    <source>
        <dbReference type="SAM" id="MobiDB-lite"/>
    </source>
</evidence>
<dbReference type="AlphaFoldDB" id="E2B1Z1"/>
<keyword evidence="2" id="KW-0732">Signal</keyword>
<dbReference type="Proteomes" id="UP000000311">
    <property type="component" value="Unassembled WGS sequence"/>
</dbReference>
<gene>
    <name evidence="3" type="ORF">EAG_14213</name>
</gene>
<feature type="chain" id="PRO_5003157068" evidence="2">
    <location>
        <begin position="19"/>
        <end position="134"/>
    </location>
</feature>
<keyword evidence="4" id="KW-1185">Reference proteome</keyword>
<dbReference type="InParanoid" id="E2B1Z1"/>
<feature type="signal peptide" evidence="2">
    <location>
        <begin position="1"/>
        <end position="18"/>
    </location>
</feature>